<dbReference type="EMBL" id="CAWYQH010000098">
    <property type="protein sequence ID" value="CAK8684740.1"/>
    <property type="molecule type" value="Genomic_DNA"/>
</dbReference>
<accession>A0ABP0FYT9</accession>
<feature type="transmembrane region" description="Helical" evidence="1">
    <location>
        <begin position="204"/>
        <end position="228"/>
    </location>
</feature>
<keyword evidence="1" id="KW-1133">Transmembrane helix</keyword>
<evidence type="ECO:0000313" key="3">
    <source>
        <dbReference type="EMBL" id="CAK8684740.1"/>
    </source>
</evidence>
<dbReference type="Proteomes" id="UP001642483">
    <property type="component" value="Unassembled WGS sequence"/>
</dbReference>
<evidence type="ECO:0000256" key="1">
    <source>
        <dbReference type="SAM" id="Phobius"/>
    </source>
</evidence>
<dbReference type="PROSITE" id="PS00028">
    <property type="entry name" value="ZINC_FINGER_C2H2_1"/>
    <property type="match status" value="1"/>
</dbReference>
<dbReference type="InterPro" id="IPR036259">
    <property type="entry name" value="MFS_trans_sf"/>
</dbReference>
<dbReference type="Gene3D" id="1.20.1250.20">
    <property type="entry name" value="MFS general substrate transporter like domains"/>
    <property type="match status" value="1"/>
</dbReference>
<keyword evidence="1" id="KW-0472">Membrane</keyword>
<evidence type="ECO:0000313" key="4">
    <source>
        <dbReference type="Proteomes" id="UP001642483"/>
    </source>
</evidence>
<protein>
    <recommendedName>
        <fullName evidence="2">C2H2-type domain-containing protein</fullName>
    </recommendedName>
</protein>
<keyword evidence="1" id="KW-0812">Transmembrane</keyword>
<evidence type="ECO:0000259" key="2">
    <source>
        <dbReference type="PROSITE" id="PS00028"/>
    </source>
</evidence>
<dbReference type="PANTHER" id="PTHR11360:SF284">
    <property type="entry name" value="EG:103B4.3 PROTEIN-RELATED"/>
    <property type="match status" value="1"/>
</dbReference>
<gene>
    <name evidence="3" type="ORF">CVLEPA_LOCUS15861</name>
</gene>
<sequence>MLRYYQCEGFCNATELLASLFSSAILKRLGYRRCIILCALLICFSTALVWFDGPFWRVVLCYGFIPGFCFCVQFVATFSATAKAFSHNVQVGTQALMLGFSVGSLAGCPLFQIFIDAYRWNGAILIISGIILNGVVLGGLMRPEYPPVTSNIKSVKRTTNVSDHEVVLCAENPSSEEVVTRSQPRCLSLFVKQFDLQLFKRPTFYLLVLTFTFHSVTFHSALSFLAPYGAVDVGMSGLEASFLPTALAAGEIISKILYGCFFEQIPKSKQLYFMILLLWCSCWDLMDVNLKLIIEIDCDPEDDAANFICGQCLHNCTSNETLLAHQKTAHESSCNNVTREKLMEWWETVGGVKTDLTADAVNYFMKLFSSYSSPDELFHKFSCDGITCIPSLFFLPRKLSLCLTRKLFDVFLSHVTTVAHNKKGKHLTLHKLTRDEEFIIQYIGGYILQKLTKRCINPREIDLLSCLTDYSNETTNSSLISALNNNNYGHLTVPAKSLVKLLMYVESVFRKQDIKEHIMESCMSSLSVCNIKDIFENLVFDECLQKLCMKICKFYVKIRCYQKANHLNSVLHVTSDQNVSLRKSLK</sequence>
<comment type="caution">
    <text evidence="3">The sequence shown here is derived from an EMBL/GenBank/DDBJ whole genome shotgun (WGS) entry which is preliminary data.</text>
</comment>
<feature type="transmembrane region" description="Helical" evidence="1">
    <location>
        <begin position="120"/>
        <end position="140"/>
    </location>
</feature>
<dbReference type="InterPro" id="IPR050327">
    <property type="entry name" value="Proton-linked_MCT"/>
</dbReference>
<organism evidence="3 4">
    <name type="scientific">Clavelina lepadiformis</name>
    <name type="common">Light-bulb sea squirt</name>
    <name type="synonym">Ascidia lepadiformis</name>
    <dbReference type="NCBI Taxonomy" id="159417"/>
    <lineage>
        <taxon>Eukaryota</taxon>
        <taxon>Metazoa</taxon>
        <taxon>Chordata</taxon>
        <taxon>Tunicata</taxon>
        <taxon>Ascidiacea</taxon>
        <taxon>Aplousobranchia</taxon>
        <taxon>Clavelinidae</taxon>
        <taxon>Clavelina</taxon>
    </lineage>
</organism>
<dbReference type="Pfam" id="PF07690">
    <property type="entry name" value="MFS_1"/>
    <property type="match status" value="1"/>
</dbReference>
<feature type="transmembrane region" description="Helical" evidence="1">
    <location>
        <begin position="34"/>
        <end position="51"/>
    </location>
</feature>
<keyword evidence="4" id="KW-1185">Reference proteome</keyword>
<feature type="transmembrane region" description="Helical" evidence="1">
    <location>
        <begin position="94"/>
        <end position="114"/>
    </location>
</feature>
<proteinExistence type="predicted"/>
<feature type="domain" description="C2H2-type" evidence="2">
    <location>
        <begin position="309"/>
        <end position="330"/>
    </location>
</feature>
<dbReference type="PANTHER" id="PTHR11360">
    <property type="entry name" value="MONOCARBOXYLATE TRANSPORTER"/>
    <property type="match status" value="1"/>
</dbReference>
<dbReference type="InterPro" id="IPR013087">
    <property type="entry name" value="Znf_C2H2_type"/>
</dbReference>
<dbReference type="SUPFAM" id="SSF103473">
    <property type="entry name" value="MFS general substrate transporter"/>
    <property type="match status" value="1"/>
</dbReference>
<dbReference type="InterPro" id="IPR011701">
    <property type="entry name" value="MFS"/>
</dbReference>
<reference evidence="3 4" key="1">
    <citation type="submission" date="2024-02" db="EMBL/GenBank/DDBJ databases">
        <authorList>
            <person name="Daric V."/>
            <person name="Darras S."/>
        </authorList>
    </citation>
    <scope>NUCLEOTIDE SEQUENCE [LARGE SCALE GENOMIC DNA]</scope>
</reference>
<name>A0ABP0FYT9_CLALP</name>
<feature type="transmembrane region" description="Helical" evidence="1">
    <location>
        <begin position="57"/>
        <end position="82"/>
    </location>
</feature>